<dbReference type="OrthoDB" id="1645289at2759"/>
<dbReference type="Proteomes" id="UP000325315">
    <property type="component" value="Unassembled WGS sequence"/>
</dbReference>
<name>A0A5B6WPU2_9ROSI</name>
<gene>
    <name evidence="1" type="ORF">EPI10_005966</name>
</gene>
<evidence type="ECO:0000313" key="1">
    <source>
        <dbReference type="EMBL" id="KAA3483830.1"/>
    </source>
</evidence>
<keyword evidence="2" id="KW-1185">Reference proteome</keyword>
<comment type="caution">
    <text evidence="1">The sequence shown here is derived from an EMBL/GenBank/DDBJ whole genome shotgun (WGS) entry which is preliminary data.</text>
</comment>
<proteinExistence type="predicted"/>
<protein>
    <submittedName>
        <fullName evidence="1">Retrovirus-related Pol polyprotein from transposon TNT 1-94</fullName>
    </submittedName>
</protein>
<dbReference type="AlphaFoldDB" id="A0A5B6WPU2"/>
<dbReference type="EMBL" id="SMMG02000002">
    <property type="protein sequence ID" value="KAA3483830.1"/>
    <property type="molecule type" value="Genomic_DNA"/>
</dbReference>
<reference evidence="2" key="1">
    <citation type="journal article" date="2019" name="Plant Biotechnol. J.">
        <title>Genome sequencing of the Australian wild diploid species Gossypium australe highlights disease resistance and delayed gland morphogenesis.</title>
        <authorList>
            <person name="Cai Y."/>
            <person name="Cai X."/>
            <person name="Wang Q."/>
            <person name="Wang P."/>
            <person name="Zhang Y."/>
            <person name="Cai C."/>
            <person name="Xu Y."/>
            <person name="Wang K."/>
            <person name="Zhou Z."/>
            <person name="Wang C."/>
            <person name="Geng S."/>
            <person name="Li B."/>
            <person name="Dong Q."/>
            <person name="Hou Y."/>
            <person name="Wang H."/>
            <person name="Ai P."/>
            <person name="Liu Z."/>
            <person name="Yi F."/>
            <person name="Sun M."/>
            <person name="An G."/>
            <person name="Cheng J."/>
            <person name="Zhang Y."/>
            <person name="Shi Q."/>
            <person name="Xie Y."/>
            <person name="Shi X."/>
            <person name="Chang Y."/>
            <person name="Huang F."/>
            <person name="Chen Y."/>
            <person name="Hong S."/>
            <person name="Mi L."/>
            <person name="Sun Q."/>
            <person name="Zhang L."/>
            <person name="Zhou B."/>
            <person name="Peng R."/>
            <person name="Zhang X."/>
            <person name="Liu F."/>
        </authorList>
    </citation>
    <scope>NUCLEOTIDE SEQUENCE [LARGE SCALE GENOMIC DNA]</scope>
    <source>
        <strain evidence="2">cv. PA1801</strain>
    </source>
</reference>
<organism evidence="1 2">
    <name type="scientific">Gossypium australe</name>
    <dbReference type="NCBI Taxonomy" id="47621"/>
    <lineage>
        <taxon>Eukaryota</taxon>
        <taxon>Viridiplantae</taxon>
        <taxon>Streptophyta</taxon>
        <taxon>Embryophyta</taxon>
        <taxon>Tracheophyta</taxon>
        <taxon>Spermatophyta</taxon>
        <taxon>Magnoliopsida</taxon>
        <taxon>eudicotyledons</taxon>
        <taxon>Gunneridae</taxon>
        <taxon>Pentapetalae</taxon>
        <taxon>rosids</taxon>
        <taxon>malvids</taxon>
        <taxon>Malvales</taxon>
        <taxon>Malvaceae</taxon>
        <taxon>Malvoideae</taxon>
        <taxon>Gossypium</taxon>
    </lineage>
</organism>
<accession>A0A5B6WPU2</accession>
<sequence length="74" mass="8532">MNIKFANCLDPYMDLSKHLAHRIKDLIKQSRILDLSKTNNVGTLSSVKLWLTQQFSMKNLGEANFVRGIQILRD</sequence>
<evidence type="ECO:0000313" key="2">
    <source>
        <dbReference type="Proteomes" id="UP000325315"/>
    </source>
</evidence>